<dbReference type="FunFam" id="1.10.10.60:FF:000010">
    <property type="entry name" value="Transcriptional activator Myb isoform A"/>
    <property type="match status" value="1"/>
</dbReference>
<feature type="region of interest" description="Disordered" evidence="7">
    <location>
        <begin position="668"/>
        <end position="708"/>
    </location>
</feature>
<feature type="region of interest" description="Disordered" evidence="7">
    <location>
        <begin position="132"/>
        <end position="161"/>
    </location>
</feature>
<feature type="region of interest" description="Disordered" evidence="7">
    <location>
        <begin position="1019"/>
        <end position="1094"/>
    </location>
</feature>
<dbReference type="PANTHER" id="PTHR45614:SF274">
    <property type="entry name" value="MYB-LIKE DNA-BINDING PROTEIN"/>
    <property type="match status" value="1"/>
</dbReference>
<gene>
    <name evidence="10" type="ORF">FGO68_gene16232</name>
</gene>
<evidence type="ECO:0000259" key="8">
    <source>
        <dbReference type="PROSITE" id="PS50090"/>
    </source>
</evidence>
<dbReference type="Pfam" id="PF00249">
    <property type="entry name" value="Myb_DNA-binding"/>
    <property type="match status" value="1"/>
</dbReference>
<dbReference type="AlphaFoldDB" id="A0A8J8P5V4"/>
<proteinExistence type="predicted"/>
<feature type="compositionally biased region" description="Acidic residues" evidence="7">
    <location>
        <begin position="315"/>
        <end position="326"/>
    </location>
</feature>
<dbReference type="InterPro" id="IPR009057">
    <property type="entry name" value="Homeodomain-like_sf"/>
</dbReference>
<feature type="compositionally biased region" description="Polar residues" evidence="7">
    <location>
        <begin position="1019"/>
        <end position="1033"/>
    </location>
</feature>
<keyword evidence="11" id="KW-1185">Reference proteome</keyword>
<feature type="domain" description="HTH myb-type" evidence="9">
    <location>
        <begin position="508"/>
        <end position="558"/>
    </location>
</feature>
<dbReference type="InterPro" id="IPR001005">
    <property type="entry name" value="SANT/Myb"/>
</dbReference>
<dbReference type="InterPro" id="IPR017956">
    <property type="entry name" value="AT_hook_DNA-bd_motif"/>
</dbReference>
<dbReference type="PROSITE" id="PS50090">
    <property type="entry name" value="MYB_LIKE"/>
    <property type="match status" value="3"/>
</dbReference>
<feature type="region of interest" description="Disordered" evidence="7">
    <location>
        <begin position="306"/>
        <end position="368"/>
    </location>
</feature>
<feature type="compositionally biased region" description="Basic and acidic residues" evidence="7">
    <location>
        <begin position="45"/>
        <end position="60"/>
    </location>
</feature>
<feature type="compositionally biased region" description="Acidic residues" evidence="7">
    <location>
        <begin position="334"/>
        <end position="356"/>
    </location>
</feature>
<dbReference type="Gene3D" id="1.10.10.60">
    <property type="entry name" value="Homeodomain-like"/>
    <property type="match status" value="3"/>
</dbReference>
<sequence length="1205" mass="135583">MAKKKHNKKSSSQGDTKAKMTENTPKSTSLKKQAPTGFTSSQKQEGLKREIKAAEKEQQRVTRSQLRTNAISKVKKEEITPSSTNPHGLLLKEEGFESSFNEPSKRNKRVTASHSGDKVIHIPTDSIVHELSQEQKEQDQAAVSFGTLDGKRKRGRPTKAESAVKNANMMQSPAFHSKSSFKNMKTNLTFMSTNNNQRDQSQSQPHKTPNDFITLSTCTLGGGNQQSHLAMKKRGRPRKFQVQPFMVEDISPKSHSSSGSNYGKIKKRESSNYRNELNQKNQNLSSIQVHLFDTLKHDDGLKDQQTISPRFEQDDHLEEVESDLNNEESKFNEEDTSSDQEFNESSLMEDEDIDSGDEVKEDAHPQESSFREKILMKQQLINPHLYKRGPTKYQKSSLSHQGLLKGHWTKEEDQMLQQAVGKHGGKNWKKIAQYLTGRTDVQCLHRWQKVLNPSLVKGPWTEEEDRLVIQLVSAHGPSKWTQIAEHLPGRIGKQCRERWHNHLNPKIKKAQWSEEEEWLLFLYHRRVGNKWAEIAKVLDGRTDNTIKNHWNSSMKRKLHELLEIYDAFMKEALNKRAVTYLGHSLTTLSNSPATYQKHVDEVEKDLIKVKFDILQRQNKEYFANKPKELAAEYAAARRAAQGGNQDSNLNKAQMKVDRNAEIQQKTLRVAKQVSQAQQTPRFSHQDKGSSNLVESGPKSDLPYSNTPVNQQVRQNIIKIDLSSKVNDQQPLQVRPIAPLKRAFISPLSDKENINTNQFYQKLDGSSQDQKSVNEHRSSESAGFYPYKCSSSERSKLGFHPVPYGNCSSFRIQDIEESHSLHGQKNSFLGGFDVYGHNFERDFKGGSHSESNLMKTPPFHQHKTVCKIHGNPIPPQNVGSYQCTPNNENGAFNQGGFKPIYSFLTHHSSLPQSGAFFMRNGQPQMHSRNCPNNIHNQINQGLSPNIHTNIFAASNAKQVASPQEDSNQAIFLGKRAVLDSSGSNKNGGPQHVIKCPKPVFPLGFTFGKVQTSPSKALLPTLNQQPSIQRSNSKNRFNDKETSHRPAYGFQGNAPKLNLQFGPDTQLPPPLLPQTSQIHPGDAKLQSPPPSSYQSPSGMLKFATNLGIAADAQRSDGGLKQGTTMVVGTESKDASIRKNAPLLRVAQNALLQQSEESPPSSTPPVVDMKTLFLKTPVQVGDSILDKYYNNANNQNSSFKFENIIKKF</sequence>
<dbReference type="EMBL" id="RRYP01000293">
    <property type="protein sequence ID" value="TNV87657.1"/>
    <property type="molecule type" value="Genomic_DNA"/>
</dbReference>
<evidence type="ECO:0000259" key="9">
    <source>
        <dbReference type="PROSITE" id="PS51294"/>
    </source>
</evidence>
<evidence type="ECO:0000256" key="4">
    <source>
        <dbReference type="ARBA" id="ARBA00023125"/>
    </source>
</evidence>
<feature type="compositionally biased region" description="Polar residues" evidence="7">
    <location>
        <begin position="10"/>
        <end position="44"/>
    </location>
</feature>
<feature type="compositionally biased region" description="Polar residues" evidence="7">
    <location>
        <begin position="668"/>
        <end position="693"/>
    </location>
</feature>
<evidence type="ECO:0000256" key="7">
    <source>
        <dbReference type="SAM" id="MobiDB-lite"/>
    </source>
</evidence>
<dbReference type="FunFam" id="1.10.10.60:FF:000016">
    <property type="entry name" value="Transcriptional activator Myb isoform A"/>
    <property type="match status" value="1"/>
</dbReference>
<evidence type="ECO:0000256" key="2">
    <source>
        <dbReference type="ARBA" id="ARBA00022737"/>
    </source>
</evidence>
<feature type="region of interest" description="Disordered" evidence="7">
    <location>
        <begin position="1"/>
        <end position="120"/>
    </location>
</feature>
<keyword evidence="6" id="KW-0539">Nucleus</keyword>
<dbReference type="GO" id="GO:0000981">
    <property type="term" value="F:DNA-binding transcription factor activity, RNA polymerase II-specific"/>
    <property type="evidence" value="ECO:0007669"/>
    <property type="project" value="TreeGrafter"/>
</dbReference>
<dbReference type="OrthoDB" id="330397at2759"/>
<comment type="subcellular location">
    <subcellularLocation>
        <location evidence="1">Nucleus</location>
    </subcellularLocation>
</comment>
<protein>
    <submittedName>
        <fullName evidence="10">Uncharacterized protein</fullName>
    </submittedName>
</protein>
<dbReference type="SMART" id="SM00384">
    <property type="entry name" value="AT_hook"/>
    <property type="match status" value="2"/>
</dbReference>
<feature type="domain" description="Myb-like" evidence="8">
    <location>
        <begin position="504"/>
        <end position="554"/>
    </location>
</feature>
<dbReference type="Proteomes" id="UP000785679">
    <property type="component" value="Unassembled WGS sequence"/>
</dbReference>
<comment type="caution">
    <text evidence="10">The sequence shown here is derived from an EMBL/GenBank/DDBJ whole genome shotgun (WGS) entry which is preliminary data.</text>
</comment>
<dbReference type="SUPFAM" id="SSF46689">
    <property type="entry name" value="Homeodomain-like"/>
    <property type="match status" value="2"/>
</dbReference>
<reference evidence="10" key="1">
    <citation type="submission" date="2019-06" db="EMBL/GenBank/DDBJ databases">
        <authorList>
            <person name="Zheng W."/>
        </authorList>
    </citation>
    <scope>NUCLEOTIDE SEQUENCE</scope>
    <source>
        <strain evidence="10">QDHG01</strain>
    </source>
</reference>
<dbReference type="Pfam" id="PF13921">
    <property type="entry name" value="Myb_DNA-bind_6"/>
    <property type="match status" value="1"/>
</dbReference>
<evidence type="ECO:0000256" key="6">
    <source>
        <dbReference type="ARBA" id="ARBA00023242"/>
    </source>
</evidence>
<keyword evidence="4" id="KW-0238">DNA-binding</keyword>
<evidence type="ECO:0000256" key="3">
    <source>
        <dbReference type="ARBA" id="ARBA00023015"/>
    </source>
</evidence>
<dbReference type="InterPro" id="IPR050560">
    <property type="entry name" value="MYB_TF"/>
</dbReference>
<feature type="domain" description="Myb-like" evidence="8">
    <location>
        <begin position="400"/>
        <end position="451"/>
    </location>
</feature>
<evidence type="ECO:0000256" key="1">
    <source>
        <dbReference type="ARBA" id="ARBA00004123"/>
    </source>
</evidence>
<keyword evidence="2" id="KW-0677">Repeat</keyword>
<feature type="domain" description="HTH myb-type" evidence="9">
    <location>
        <begin position="400"/>
        <end position="451"/>
    </location>
</feature>
<feature type="region of interest" description="Disordered" evidence="7">
    <location>
        <begin position="763"/>
        <end position="784"/>
    </location>
</feature>
<name>A0A8J8P5V4_HALGN</name>
<feature type="compositionally biased region" description="Basic and acidic residues" evidence="7">
    <location>
        <begin position="357"/>
        <end position="368"/>
    </location>
</feature>
<dbReference type="SMART" id="SM00717">
    <property type="entry name" value="SANT"/>
    <property type="match status" value="3"/>
</dbReference>
<accession>A0A8J8P5V4</accession>
<dbReference type="InterPro" id="IPR017930">
    <property type="entry name" value="Myb_dom"/>
</dbReference>
<feature type="domain" description="HTH myb-type" evidence="9">
    <location>
        <begin position="452"/>
        <end position="507"/>
    </location>
</feature>
<evidence type="ECO:0000256" key="5">
    <source>
        <dbReference type="ARBA" id="ARBA00023163"/>
    </source>
</evidence>
<organism evidence="10 11">
    <name type="scientific">Halteria grandinella</name>
    <dbReference type="NCBI Taxonomy" id="5974"/>
    <lineage>
        <taxon>Eukaryota</taxon>
        <taxon>Sar</taxon>
        <taxon>Alveolata</taxon>
        <taxon>Ciliophora</taxon>
        <taxon>Intramacronucleata</taxon>
        <taxon>Spirotrichea</taxon>
        <taxon>Stichotrichia</taxon>
        <taxon>Sporadotrichida</taxon>
        <taxon>Halteriidae</taxon>
        <taxon>Halteria</taxon>
    </lineage>
</organism>
<feature type="domain" description="Myb-like" evidence="8">
    <location>
        <begin position="452"/>
        <end position="503"/>
    </location>
</feature>
<dbReference type="PANTHER" id="PTHR45614">
    <property type="entry name" value="MYB PROTEIN-RELATED"/>
    <property type="match status" value="1"/>
</dbReference>
<dbReference type="GO" id="GO:0005634">
    <property type="term" value="C:nucleus"/>
    <property type="evidence" value="ECO:0007669"/>
    <property type="project" value="UniProtKB-SubCell"/>
</dbReference>
<dbReference type="GO" id="GO:0000978">
    <property type="term" value="F:RNA polymerase II cis-regulatory region sequence-specific DNA binding"/>
    <property type="evidence" value="ECO:0007669"/>
    <property type="project" value="TreeGrafter"/>
</dbReference>
<keyword evidence="5" id="KW-0804">Transcription</keyword>
<keyword evidence="3" id="KW-0805">Transcription regulation</keyword>
<evidence type="ECO:0000313" key="10">
    <source>
        <dbReference type="EMBL" id="TNV87657.1"/>
    </source>
</evidence>
<dbReference type="CDD" id="cd00167">
    <property type="entry name" value="SANT"/>
    <property type="match status" value="3"/>
</dbReference>
<feature type="compositionally biased region" description="Polar residues" evidence="7">
    <location>
        <begin position="61"/>
        <end position="71"/>
    </location>
</feature>
<dbReference type="PROSITE" id="PS51294">
    <property type="entry name" value="HTH_MYB"/>
    <property type="match status" value="3"/>
</dbReference>
<evidence type="ECO:0000313" key="11">
    <source>
        <dbReference type="Proteomes" id="UP000785679"/>
    </source>
</evidence>